<dbReference type="AlphaFoldDB" id="A0A0B9GIZ0"/>
<name>A0A0B9GIZ0_9GAMM</name>
<dbReference type="EMBL" id="JWLZ01000054">
    <property type="protein sequence ID" value="KHT64700.1"/>
    <property type="molecule type" value="Genomic_DNA"/>
</dbReference>
<evidence type="ECO:0000313" key="2">
    <source>
        <dbReference type="Proteomes" id="UP000031278"/>
    </source>
</evidence>
<gene>
    <name evidence="1" type="ORF">RJ45_05075</name>
</gene>
<evidence type="ECO:0000313" key="1">
    <source>
        <dbReference type="EMBL" id="KHT64700.1"/>
    </source>
</evidence>
<accession>A0A0B9GIZ0</accession>
<proteinExistence type="predicted"/>
<reference evidence="1 2" key="1">
    <citation type="submission" date="2014-12" db="EMBL/GenBank/DDBJ databases">
        <title>Genome sequencing of Photobacterium gaetbulicola AD005a.</title>
        <authorList>
            <person name="Adrian T.G.S."/>
            <person name="Chan K.G."/>
        </authorList>
    </citation>
    <scope>NUCLEOTIDE SEQUENCE [LARGE SCALE GENOMIC DNA]</scope>
    <source>
        <strain evidence="1 2">AD005a</strain>
    </source>
</reference>
<organism evidence="1 2">
    <name type="scientific">Photobacterium gaetbulicola</name>
    <dbReference type="NCBI Taxonomy" id="1295392"/>
    <lineage>
        <taxon>Bacteria</taxon>
        <taxon>Pseudomonadati</taxon>
        <taxon>Pseudomonadota</taxon>
        <taxon>Gammaproteobacteria</taxon>
        <taxon>Vibrionales</taxon>
        <taxon>Vibrionaceae</taxon>
        <taxon>Photobacterium</taxon>
    </lineage>
</organism>
<dbReference type="InterPro" id="IPR056546">
    <property type="entry name" value="MreB_MamK-like"/>
</dbReference>
<comment type="caution">
    <text evidence="1">The sequence shown here is derived from an EMBL/GenBank/DDBJ whole genome shotgun (WGS) entry which is preliminary data.</text>
</comment>
<sequence length="163" mass="18351">MIKFLRGLFSNDLLIELSGQKIIIRMLGKGKVLEYEPYIAVEGSGEKSVVKSVGYEAKFQSGTNIQIINPFTHPRSFVADFYGAEKLLQHGLYEMYKSQFFKPAPRIIMHQLEKTEGGLTNVEERVLIELAFGCGARDVVIYVGDKLDSNGVTYNEVKRKIPS</sequence>
<dbReference type="Pfam" id="PF06723">
    <property type="entry name" value="MreB_Mbl"/>
    <property type="match status" value="1"/>
</dbReference>
<dbReference type="RefSeq" id="WP_039459065.1">
    <property type="nucleotide sequence ID" value="NZ_JWLZ01000054.1"/>
</dbReference>
<protein>
    <submittedName>
        <fullName evidence="1">Rod shape-determining protein MreB</fullName>
    </submittedName>
</protein>
<dbReference type="Gene3D" id="3.30.420.40">
    <property type="match status" value="1"/>
</dbReference>
<dbReference type="Proteomes" id="UP000031278">
    <property type="component" value="Unassembled WGS sequence"/>
</dbReference>